<name>F6DSC7_DESRL</name>
<accession>F6DSC7</accession>
<dbReference type="EMBL" id="CP002780">
    <property type="protein sequence ID" value="AEG59906.1"/>
    <property type="molecule type" value="Genomic_DNA"/>
</dbReference>
<reference evidence="2" key="1">
    <citation type="submission" date="2011-05" db="EMBL/GenBank/DDBJ databases">
        <title>Complete sequence of Desulfotomaculum ruminis DSM 2154.</title>
        <authorList>
            <person name="Lucas S."/>
            <person name="Copeland A."/>
            <person name="Lapidus A."/>
            <person name="Cheng J.-F."/>
            <person name="Goodwin L."/>
            <person name="Pitluck S."/>
            <person name="Lu M."/>
            <person name="Detter J.C."/>
            <person name="Han C."/>
            <person name="Tapia R."/>
            <person name="Land M."/>
            <person name="Hauser L."/>
            <person name="Kyrpides N."/>
            <person name="Ivanova N."/>
            <person name="Mikhailova N."/>
            <person name="Pagani I."/>
            <person name="Stams A.J.M."/>
            <person name="Plugge C.M."/>
            <person name="Muyzer G."/>
            <person name="Kuever J."/>
            <person name="Parshina S.N."/>
            <person name="Ivanova A.E."/>
            <person name="Nazina T.N."/>
            <person name="Brambilla E."/>
            <person name="Spring S."/>
            <person name="Klenk H.-P."/>
            <person name="Woyke T."/>
        </authorList>
    </citation>
    <scope>NUCLEOTIDE SEQUENCE [LARGE SCALE GENOMIC DNA]</scope>
    <source>
        <strain evidence="2">ATCC 23193 / DSM 2154 / NCIB 8452 / DL</strain>
    </source>
</reference>
<proteinExistence type="predicted"/>
<dbReference type="HOGENOM" id="CLU_173138_0_0_9"/>
<evidence type="ECO:0000313" key="1">
    <source>
        <dbReference type="EMBL" id="AEG59906.1"/>
    </source>
</evidence>
<sequence>MKIGNLEKPSFVKIHQVFLSLIKEMTGLEANPEQNWTEIADSETRERIVKEFVRRMERQYALEMVLNASLKDKEGSLEGVIGEIYHVFSTMFLVEAINSKIRAGQGGVDVT</sequence>
<gene>
    <name evidence="1" type="ordered locus">Desru_1641</name>
</gene>
<organism evidence="1 2">
    <name type="scientific">Desulforamulus ruminis (strain ATCC 23193 / DSM 2154 / NCIMB 8452 / DL)</name>
    <name type="common">Desulfotomaculum ruminis</name>
    <dbReference type="NCBI Taxonomy" id="696281"/>
    <lineage>
        <taxon>Bacteria</taxon>
        <taxon>Bacillati</taxon>
        <taxon>Bacillota</taxon>
        <taxon>Clostridia</taxon>
        <taxon>Eubacteriales</taxon>
        <taxon>Peptococcaceae</taxon>
        <taxon>Desulforamulus</taxon>
    </lineage>
</organism>
<evidence type="ECO:0000313" key="2">
    <source>
        <dbReference type="Proteomes" id="UP000009234"/>
    </source>
</evidence>
<dbReference type="RefSeq" id="WP_013841673.1">
    <property type="nucleotide sequence ID" value="NC_015589.1"/>
</dbReference>
<dbReference type="KEGG" id="dru:Desru_1641"/>
<reference evidence="1 2" key="2">
    <citation type="journal article" date="2012" name="Stand. Genomic Sci.">
        <title>Complete genome sequence of the sulfate-reducing firmicute Desulfotomaculum ruminis type strain (DL(T)).</title>
        <authorList>
            <person name="Spring S."/>
            <person name="Visser M."/>
            <person name="Lu M."/>
            <person name="Copeland A."/>
            <person name="Lapidus A."/>
            <person name="Lucas S."/>
            <person name="Cheng J.F."/>
            <person name="Han C."/>
            <person name="Tapia R."/>
            <person name="Goodwin L.A."/>
            <person name="Pitluck S."/>
            <person name="Ivanova N."/>
            <person name="Land M."/>
            <person name="Hauser L."/>
            <person name="Larimer F."/>
            <person name="Rohde M."/>
            <person name="Goker M."/>
            <person name="Detter J.C."/>
            <person name="Kyrpides N.C."/>
            <person name="Woyke T."/>
            <person name="Schaap P.J."/>
            <person name="Plugge C.M."/>
            <person name="Muyzer G."/>
            <person name="Kuever J."/>
            <person name="Pereira I.A."/>
            <person name="Parshina S.N."/>
            <person name="Bernier-Latmani R."/>
            <person name="Stams A.J."/>
            <person name="Klenk H.P."/>
        </authorList>
    </citation>
    <scope>NUCLEOTIDE SEQUENCE [LARGE SCALE GENOMIC DNA]</scope>
    <source>
        <strain evidence="2">ATCC 23193 / DSM 2154 / NCIB 8452 / DL</strain>
    </source>
</reference>
<dbReference type="AlphaFoldDB" id="F6DSC7"/>
<dbReference type="Proteomes" id="UP000009234">
    <property type="component" value="Chromosome"/>
</dbReference>
<keyword evidence="2" id="KW-1185">Reference proteome</keyword>
<dbReference type="OrthoDB" id="1808685at2"/>
<protein>
    <submittedName>
        <fullName evidence="1">Uncharacterized protein</fullName>
    </submittedName>
</protein>